<dbReference type="OrthoDB" id="9989215at2"/>
<name>A0A562LP28_9GAMM</name>
<accession>A0A562LP28</accession>
<dbReference type="AlphaFoldDB" id="A0A562LP28"/>
<reference evidence="1 2" key="1">
    <citation type="journal article" date="2015" name="Stand. Genomic Sci.">
        <title>Genomic Encyclopedia of Bacterial and Archaeal Type Strains, Phase III: the genomes of soil and plant-associated and newly described type strains.</title>
        <authorList>
            <person name="Whitman W.B."/>
            <person name="Woyke T."/>
            <person name="Klenk H.P."/>
            <person name="Zhou Y."/>
            <person name="Lilburn T.G."/>
            <person name="Beck B.J."/>
            <person name="De Vos P."/>
            <person name="Vandamme P."/>
            <person name="Eisen J.A."/>
            <person name="Garrity G."/>
            <person name="Hugenholtz P."/>
            <person name="Kyrpides N.C."/>
        </authorList>
    </citation>
    <scope>NUCLEOTIDE SEQUENCE [LARGE SCALE GENOMIC DNA]</scope>
    <source>
        <strain evidence="1 2">CGMCC 1.10136</strain>
    </source>
</reference>
<sequence>MHESALSREDAWDAGIRLRVVECAEGLRIEDGDPEDSGYDIEQALQLVWLALERGREVRIVWARRSGSAEKLP</sequence>
<evidence type="ECO:0000313" key="2">
    <source>
        <dbReference type="Proteomes" id="UP000316471"/>
    </source>
</evidence>
<evidence type="ECO:0000313" key="1">
    <source>
        <dbReference type="EMBL" id="TWI09384.1"/>
    </source>
</evidence>
<keyword evidence="2" id="KW-1185">Reference proteome</keyword>
<protein>
    <submittedName>
        <fullName evidence="1">Uncharacterized protein</fullName>
    </submittedName>
</protein>
<proteinExistence type="predicted"/>
<dbReference type="Proteomes" id="UP000316471">
    <property type="component" value="Unassembled WGS sequence"/>
</dbReference>
<dbReference type="RefSeq" id="WP_158636324.1">
    <property type="nucleotide sequence ID" value="NZ_VLKP01000008.1"/>
</dbReference>
<gene>
    <name evidence="1" type="ORF">IP93_02000</name>
</gene>
<dbReference type="EMBL" id="VLKP01000008">
    <property type="protein sequence ID" value="TWI09384.1"/>
    <property type="molecule type" value="Genomic_DNA"/>
</dbReference>
<comment type="caution">
    <text evidence="1">The sequence shown here is derived from an EMBL/GenBank/DDBJ whole genome shotgun (WGS) entry which is preliminary data.</text>
</comment>
<organism evidence="1 2">
    <name type="scientific">Aerolutibacter ruishenii</name>
    <dbReference type="NCBI Taxonomy" id="686800"/>
    <lineage>
        <taxon>Bacteria</taxon>
        <taxon>Pseudomonadati</taxon>
        <taxon>Pseudomonadota</taxon>
        <taxon>Gammaproteobacteria</taxon>
        <taxon>Lysobacterales</taxon>
        <taxon>Lysobacteraceae</taxon>
        <taxon>Aerolutibacter</taxon>
    </lineage>
</organism>